<organism evidence="1 2">
    <name type="scientific">Haemophilus pittmaniae HK 85</name>
    <dbReference type="NCBI Taxonomy" id="1035188"/>
    <lineage>
        <taxon>Bacteria</taxon>
        <taxon>Pseudomonadati</taxon>
        <taxon>Pseudomonadota</taxon>
        <taxon>Gammaproteobacteria</taxon>
        <taxon>Pasteurellales</taxon>
        <taxon>Pasteurellaceae</taxon>
        <taxon>Haemophilus</taxon>
    </lineage>
</organism>
<accession>F9Q956</accession>
<comment type="caution">
    <text evidence="1">The sequence shown here is derived from an EMBL/GenBank/DDBJ whole genome shotgun (WGS) entry which is preliminary data.</text>
</comment>
<dbReference type="InterPro" id="IPR029063">
    <property type="entry name" value="SAM-dependent_MTases_sf"/>
</dbReference>
<dbReference type="EMBL" id="AFUV01000012">
    <property type="protein sequence ID" value="EGV05873.1"/>
    <property type="molecule type" value="Genomic_DNA"/>
</dbReference>
<dbReference type="STRING" id="1035188.HMPREF9952_1330"/>
<proteinExistence type="predicted"/>
<dbReference type="Proteomes" id="UP000006235">
    <property type="component" value="Unassembled WGS sequence"/>
</dbReference>
<evidence type="ECO:0000313" key="2">
    <source>
        <dbReference type="Proteomes" id="UP000006235"/>
    </source>
</evidence>
<gene>
    <name evidence="1" type="ORF">HMPREF9952_1330</name>
</gene>
<reference evidence="1 2" key="1">
    <citation type="submission" date="2011-07" db="EMBL/GenBank/DDBJ databases">
        <authorList>
            <person name="Harkins D.M."/>
            <person name="Madupu R."/>
            <person name="Durkin A.S."/>
            <person name="Torralba M."/>
            <person name="Methe B."/>
            <person name="Sutton G.G."/>
            <person name="Nelson K.E."/>
        </authorList>
    </citation>
    <scope>NUCLEOTIDE SEQUENCE [LARGE SCALE GENOMIC DNA]</scope>
    <source>
        <strain evidence="1 2">HK 85</strain>
    </source>
</reference>
<protein>
    <submittedName>
        <fullName evidence="1">Conserved domain protein</fullName>
    </submittedName>
</protein>
<name>F9Q956_9PAST</name>
<sequence length="39" mass="4441">MLVNYADIRFNSDGTPVSNQFDDIYFSTADALAETEYVF</sequence>
<dbReference type="AlphaFoldDB" id="F9Q956"/>
<dbReference type="Gene3D" id="3.40.50.150">
    <property type="entry name" value="Vaccinia Virus protein VP39"/>
    <property type="match status" value="1"/>
</dbReference>
<evidence type="ECO:0000313" key="1">
    <source>
        <dbReference type="EMBL" id="EGV05873.1"/>
    </source>
</evidence>